<gene>
    <name evidence="1" type="ORF">MNBD_PLANCTO02-1005</name>
</gene>
<name>A0A3B1DF52_9ZZZZ</name>
<dbReference type="Gene3D" id="3.30.360.10">
    <property type="entry name" value="Dihydrodipicolinate Reductase, domain 2"/>
    <property type="match status" value="1"/>
</dbReference>
<dbReference type="AlphaFoldDB" id="A0A3B1DF52"/>
<protein>
    <recommendedName>
        <fullName evidence="2">Gfo/Idh/MocA family oxidoreductase</fullName>
    </recommendedName>
</protein>
<sequence>PDTTYWPRPFGGYVGVLQNELRYFANCVRQNEAPKRITLRESCAAVAWMEAATKSAQTGAVITF</sequence>
<dbReference type="EMBL" id="UOGL01000545">
    <property type="protein sequence ID" value="VAX41446.1"/>
    <property type="molecule type" value="Genomic_DNA"/>
</dbReference>
<evidence type="ECO:0000313" key="1">
    <source>
        <dbReference type="EMBL" id="VAX41446.1"/>
    </source>
</evidence>
<evidence type="ECO:0008006" key="2">
    <source>
        <dbReference type="Google" id="ProtNLM"/>
    </source>
</evidence>
<reference evidence="1" key="1">
    <citation type="submission" date="2018-06" db="EMBL/GenBank/DDBJ databases">
        <authorList>
            <person name="Zhirakovskaya E."/>
        </authorList>
    </citation>
    <scope>NUCLEOTIDE SEQUENCE</scope>
</reference>
<proteinExistence type="predicted"/>
<feature type="non-terminal residue" evidence="1">
    <location>
        <position position="1"/>
    </location>
</feature>
<accession>A0A3B1DF52</accession>
<organism evidence="1">
    <name type="scientific">hydrothermal vent metagenome</name>
    <dbReference type="NCBI Taxonomy" id="652676"/>
    <lineage>
        <taxon>unclassified sequences</taxon>
        <taxon>metagenomes</taxon>
        <taxon>ecological metagenomes</taxon>
    </lineage>
</organism>